<organism evidence="1 2">
    <name type="scientific">Erwinia phage pEa_SNUABM_7</name>
    <dbReference type="NCBI Taxonomy" id="2866695"/>
    <lineage>
        <taxon>Viruses</taxon>
        <taxon>Duplodnaviria</taxon>
        <taxon>Heunggongvirae</taxon>
        <taxon>Uroviricota</taxon>
        <taxon>Caudoviricetes</taxon>
        <taxon>Snuvirus</taxon>
        <taxon>Snuvirus SNUABM7</taxon>
    </lineage>
</organism>
<dbReference type="EMBL" id="MZ475896">
    <property type="protein sequence ID" value="QYW04755.1"/>
    <property type="molecule type" value="Genomic_DNA"/>
</dbReference>
<reference evidence="1" key="1">
    <citation type="submission" date="2021-06" db="EMBL/GenBank/DDBJ databases">
        <title>Complete genome sequence of Erwinia phage pEa_SNUABM_7.</title>
        <authorList>
            <person name="Kim S.G."/>
            <person name="Park S.C."/>
        </authorList>
    </citation>
    <scope>NUCLEOTIDE SEQUENCE</scope>
</reference>
<protein>
    <submittedName>
        <fullName evidence="1">Uncharacterized protein</fullName>
    </submittedName>
</protein>
<proteinExistence type="predicted"/>
<name>A0AAE7WSE3_9CAUD</name>
<keyword evidence="2" id="KW-1185">Reference proteome</keyword>
<sequence>MKLAPFNSSTTQQIYGAFLEGAMPDPLNYDLQTVLNNMLSARSFTAAPSGGQFTATPNTVTAYQVSPAPAWTTVQGYRGKRVLPKVNLPTYSTDYANVLSQNSLTNVALQLDQIFFTILAHRCASTTAANLIPFPANATASLPQPRVQNTDGSWTIAEYDFGADVAINSLASLTFATGSNNVLVSSAPYMVFLQVQNGSSWTDVTSVTANLFNASAASEKYFQLPSTVTGRRFRLVTKAANAVTQWPTGFGQFALHFYGDYVSGTSPRTMSKIGHMVGCLFAFATSFTAIPAVSNQSGYNYGRVFNHFGLSVTDDLKVSASNDILMPDATVIPAQEQLCPSLVINLRPVTLENY</sequence>
<gene>
    <name evidence="1" type="ORF">pEaSNUABM7_00087</name>
</gene>
<dbReference type="Proteomes" id="UP000827609">
    <property type="component" value="Segment"/>
</dbReference>
<evidence type="ECO:0000313" key="2">
    <source>
        <dbReference type="Proteomes" id="UP000827609"/>
    </source>
</evidence>
<evidence type="ECO:0000313" key="1">
    <source>
        <dbReference type="EMBL" id="QYW04755.1"/>
    </source>
</evidence>
<accession>A0AAE7WSE3</accession>